<accession>A0AAE5BSE0</accession>
<feature type="domain" description="Exonuclease VII large subunit C-terminal" evidence="8">
    <location>
        <begin position="133"/>
        <end position="404"/>
    </location>
</feature>
<evidence type="ECO:0000256" key="3">
    <source>
        <dbReference type="ARBA" id="ARBA00022801"/>
    </source>
</evidence>
<dbReference type="GO" id="GO:0006308">
    <property type="term" value="P:DNA catabolic process"/>
    <property type="evidence" value="ECO:0007669"/>
    <property type="project" value="UniProtKB-UniRule"/>
</dbReference>
<dbReference type="RefSeq" id="WP_168774551.1">
    <property type="nucleotide sequence ID" value="NZ_JAABNR010000007.1"/>
</dbReference>
<evidence type="ECO:0000256" key="2">
    <source>
        <dbReference type="ARBA" id="ARBA00022722"/>
    </source>
</evidence>
<comment type="similarity">
    <text evidence="5 6">Belongs to the XseA family.</text>
</comment>
<dbReference type="Pfam" id="PF13742">
    <property type="entry name" value="tRNA_anti_2"/>
    <property type="match status" value="1"/>
</dbReference>
<keyword evidence="4 5" id="KW-0269">Exonuclease</keyword>
<proteinExistence type="inferred from homology"/>
<name>A0AAE5BSE0_9RHOB</name>
<evidence type="ECO:0000256" key="6">
    <source>
        <dbReference type="RuleBase" id="RU004355"/>
    </source>
</evidence>
<dbReference type="GO" id="GO:0009318">
    <property type="term" value="C:exodeoxyribonuclease VII complex"/>
    <property type="evidence" value="ECO:0007669"/>
    <property type="project" value="UniProtKB-UniRule"/>
</dbReference>
<dbReference type="NCBIfam" id="TIGR00237">
    <property type="entry name" value="xseA"/>
    <property type="match status" value="1"/>
</dbReference>
<dbReference type="EC" id="3.1.11.6" evidence="5"/>
<keyword evidence="3 5" id="KW-0378">Hydrolase</keyword>
<feature type="region of interest" description="Disordered" evidence="7">
    <location>
        <begin position="499"/>
        <end position="524"/>
    </location>
</feature>
<comment type="caution">
    <text evidence="10">The sequence shown here is derived from an EMBL/GenBank/DDBJ whole genome shotgun (WGS) entry which is preliminary data.</text>
</comment>
<protein>
    <recommendedName>
        <fullName evidence="5">Exodeoxyribonuclease 7 large subunit</fullName>
        <ecNumber evidence="5">3.1.11.6</ecNumber>
    </recommendedName>
    <alternativeName>
        <fullName evidence="5">Exodeoxyribonuclease VII large subunit</fullName>
        <shortName evidence="5">Exonuclease VII large subunit</shortName>
    </alternativeName>
</protein>
<feature type="domain" description="Exonuclease VII large subunit C-terminal" evidence="8">
    <location>
        <begin position="409"/>
        <end position="499"/>
    </location>
</feature>
<evidence type="ECO:0000259" key="8">
    <source>
        <dbReference type="Pfam" id="PF02601"/>
    </source>
</evidence>
<comment type="function">
    <text evidence="5">Bidirectionally degrades single-stranded DNA into large acid-insoluble oligonucleotides, which are then degraded further into small acid-soluble oligonucleotides.</text>
</comment>
<evidence type="ECO:0000313" key="11">
    <source>
        <dbReference type="Proteomes" id="UP001193501"/>
    </source>
</evidence>
<dbReference type="PANTHER" id="PTHR30008:SF0">
    <property type="entry name" value="EXODEOXYRIBONUCLEASE 7 LARGE SUBUNIT"/>
    <property type="match status" value="1"/>
</dbReference>
<evidence type="ECO:0000313" key="10">
    <source>
        <dbReference type="EMBL" id="NBZ87740.1"/>
    </source>
</evidence>
<sequence>MLFEDDPPPRPGNSPEYTVSELSGAVKRVIEGEFGLIRVRGEIGRVSRPASGHLYFDLKDDRNVIAAISWKGQVARMAIRPEEGMEVVATGKMTTFPGQSKYQLIVDDMVPAGAGALMAMLEKRKAQLASEGLFDPARKKPIPYLPRVIGVVTSPSGAVIRDILHRLSDRFPRHVLVWPVAVQGEKCPAEVAAAIRGFNALEPGGKIPRPDLIIVARGGGSMEDLWGFNEEVVVRAAAASNIPLISAVGHETDTTLIDHASDRRAPTPTAAAEMAVPVRADLLAGLADLNARLARSQRSLMDRRSQRLSDLSRALPRLDALLATPRQRLDAATQRLGSALSLAAQKKRGLFAALASRHRPLALLTLTARKAETLKARAATLDDRATRRLERATARLELFASRLAPALTRLKGAASRDIARDRARLAQAADRLEAFPKTLASLTLKLEALDRTRQTLGHAETLARGFAILRADGQVVTSAKEAAKAQSLEIELHDGSFTAIPSAAPAKKPRPAKPADKPGQGSLF</sequence>
<evidence type="ECO:0000256" key="4">
    <source>
        <dbReference type="ARBA" id="ARBA00022839"/>
    </source>
</evidence>
<dbReference type="InterPro" id="IPR020579">
    <property type="entry name" value="Exonuc_VII_lsu_C"/>
</dbReference>
<dbReference type="CDD" id="cd04489">
    <property type="entry name" value="ExoVII_LU_OBF"/>
    <property type="match status" value="1"/>
</dbReference>
<keyword evidence="1 5" id="KW-0963">Cytoplasm</keyword>
<keyword evidence="11" id="KW-1185">Reference proteome</keyword>
<dbReference type="InterPro" id="IPR003753">
    <property type="entry name" value="Exonuc_VII_L"/>
</dbReference>
<dbReference type="HAMAP" id="MF_00378">
    <property type="entry name" value="Exonuc_7_L"/>
    <property type="match status" value="1"/>
</dbReference>
<comment type="catalytic activity">
    <reaction evidence="5 6">
        <text>Exonucleolytic cleavage in either 5'- to 3'- or 3'- to 5'-direction to yield nucleoside 5'-phosphates.</text>
        <dbReference type="EC" id="3.1.11.6"/>
    </reaction>
</comment>
<keyword evidence="2 5" id="KW-0540">Nuclease</keyword>
<dbReference type="GO" id="GO:0005737">
    <property type="term" value="C:cytoplasm"/>
    <property type="evidence" value="ECO:0007669"/>
    <property type="project" value="UniProtKB-SubCell"/>
</dbReference>
<organism evidence="10 11">
    <name type="scientific">Stagnihabitans tardus</name>
    <dbReference type="NCBI Taxonomy" id="2699202"/>
    <lineage>
        <taxon>Bacteria</taxon>
        <taxon>Pseudomonadati</taxon>
        <taxon>Pseudomonadota</taxon>
        <taxon>Alphaproteobacteria</taxon>
        <taxon>Rhodobacterales</taxon>
        <taxon>Paracoccaceae</taxon>
        <taxon>Stagnihabitans</taxon>
    </lineage>
</organism>
<dbReference type="GO" id="GO:0008855">
    <property type="term" value="F:exodeoxyribonuclease VII activity"/>
    <property type="evidence" value="ECO:0007669"/>
    <property type="project" value="UniProtKB-UniRule"/>
</dbReference>
<dbReference type="PANTHER" id="PTHR30008">
    <property type="entry name" value="EXODEOXYRIBONUCLEASE 7 LARGE SUBUNIT"/>
    <property type="match status" value="1"/>
</dbReference>
<feature type="domain" description="OB-fold nucleic acid binding" evidence="9">
    <location>
        <begin position="17"/>
        <end position="109"/>
    </location>
</feature>
<evidence type="ECO:0000256" key="7">
    <source>
        <dbReference type="SAM" id="MobiDB-lite"/>
    </source>
</evidence>
<reference evidence="10" key="1">
    <citation type="submission" date="2020-01" db="EMBL/GenBank/DDBJ databases">
        <authorList>
            <person name="Chen W.-M."/>
        </authorList>
    </citation>
    <scope>NUCLEOTIDE SEQUENCE</scope>
    <source>
        <strain evidence="10">CYK-10</strain>
    </source>
</reference>
<dbReference type="InterPro" id="IPR025824">
    <property type="entry name" value="OB-fold_nuc-bd_dom"/>
</dbReference>
<evidence type="ECO:0000259" key="9">
    <source>
        <dbReference type="Pfam" id="PF13742"/>
    </source>
</evidence>
<dbReference type="AlphaFoldDB" id="A0AAE5BSE0"/>
<dbReference type="Proteomes" id="UP001193501">
    <property type="component" value="Unassembled WGS sequence"/>
</dbReference>
<evidence type="ECO:0000256" key="1">
    <source>
        <dbReference type="ARBA" id="ARBA00022490"/>
    </source>
</evidence>
<gene>
    <name evidence="5" type="primary">xseA</name>
    <name evidence="10" type="ORF">GV832_09135</name>
</gene>
<comment type="subcellular location">
    <subcellularLocation>
        <location evidence="5 6">Cytoplasm</location>
    </subcellularLocation>
</comment>
<dbReference type="Pfam" id="PF02601">
    <property type="entry name" value="Exonuc_VII_L"/>
    <property type="match status" value="2"/>
</dbReference>
<dbReference type="GO" id="GO:0003676">
    <property type="term" value="F:nucleic acid binding"/>
    <property type="evidence" value="ECO:0007669"/>
    <property type="project" value="InterPro"/>
</dbReference>
<evidence type="ECO:0000256" key="5">
    <source>
        <dbReference type="HAMAP-Rule" id="MF_00378"/>
    </source>
</evidence>
<dbReference type="EMBL" id="JAABNR010000007">
    <property type="protein sequence ID" value="NBZ87740.1"/>
    <property type="molecule type" value="Genomic_DNA"/>
</dbReference>
<comment type="subunit">
    <text evidence="5">Heterooligomer composed of large and small subunits.</text>
</comment>